<accession>A0AA44J7P7</accession>
<feature type="transmembrane region" description="Helical" evidence="1">
    <location>
        <begin position="292"/>
        <end position="314"/>
    </location>
</feature>
<dbReference type="Proteomes" id="UP000702952">
    <property type="component" value="Unassembled WGS sequence"/>
</dbReference>
<evidence type="ECO:0000313" key="4">
    <source>
        <dbReference type="Proteomes" id="UP000702952"/>
    </source>
</evidence>
<dbReference type="NCBIfam" id="TIGR02675">
    <property type="entry name" value="tape_meas_nterm"/>
    <property type="match status" value="1"/>
</dbReference>
<feature type="domain" description="Tape measure protein N-terminal" evidence="2">
    <location>
        <begin position="74"/>
        <end position="266"/>
    </location>
</feature>
<feature type="transmembrane region" description="Helical" evidence="1">
    <location>
        <begin position="335"/>
        <end position="361"/>
    </location>
</feature>
<dbReference type="RefSeq" id="WP_065657994.1">
    <property type="nucleotide sequence ID" value="NZ_CP123838.1"/>
</dbReference>
<evidence type="ECO:0000256" key="1">
    <source>
        <dbReference type="SAM" id="Phobius"/>
    </source>
</evidence>
<evidence type="ECO:0000259" key="2">
    <source>
        <dbReference type="Pfam" id="PF20155"/>
    </source>
</evidence>
<keyword evidence="1" id="KW-0812">Transmembrane</keyword>
<reference evidence="3" key="1">
    <citation type="journal article" date="2020" name="Science">
        <title>Unexpected conservation and global transmission of agrobacterial virulence plasmids.</title>
        <authorList>
            <person name="Weisberg A.J."/>
            <person name="Davis E.W. 2nd"/>
            <person name="Tabima J."/>
            <person name="Belcher M.S."/>
            <person name="Miller M."/>
            <person name="Kuo C.H."/>
            <person name="Loper J.E."/>
            <person name="Grunwald N.J."/>
            <person name="Putnam M.L."/>
            <person name="Chang J.H."/>
        </authorList>
    </citation>
    <scope>NUCLEOTIDE SEQUENCE</scope>
    <source>
        <strain evidence="3">17-1853-1a</strain>
    </source>
</reference>
<dbReference type="EMBL" id="JAAMAY010000005">
    <property type="protein sequence ID" value="NTC27401.1"/>
    <property type="molecule type" value="Genomic_DNA"/>
</dbReference>
<dbReference type="Pfam" id="PF20155">
    <property type="entry name" value="TMP_3"/>
    <property type="match status" value="1"/>
</dbReference>
<organism evidence="3 4">
    <name type="scientific">Agrobacterium tumefaciens</name>
    <dbReference type="NCBI Taxonomy" id="358"/>
    <lineage>
        <taxon>Bacteria</taxon>
        <taxon>Pseudomonadati</taxon>
        <taxon>Pseudomonadota</taxon>
        <taxon>Alphaproteobacteria</taxon>
        <taxon>Hyphomicrobiales</taxon>
        <taxon>Rhizobiaceae</taxon>
        <taxon>Rhizobium/Agrobacterium group</taxon>
        <taxon>Agrobacterium</taxon>
        <taxon>Agrobacterium tumefaciens complex</taxon>
    </lineage>
</organism>
<dbReference type="InterPro" id="IPR013491">
    <property type="entry name" value="Tape_meas_N"/>
</dbReference>
<keyword evidence="1" id="KW-1133">Transmembrane helix</keyword>
<sequence>MAVTLDELRAVMRMEMNPFIRDLQKVNGITAQSARRVEATWMQTNRKLDNIGRNMARSLIVPLSGVAAALSVHEVVAYAEAWTKAKNALSVAGVAGQQQAKVLAQLFELSQANAAPLEATVQLYGRASMAAENLGASQSDLMQLTDAVGLALKVSGQSAEQASGALLQLSQALQGNKVQAEEYNSLIDGLYPLLQAAASGSQRWAGSVSKLTADVKSGKVTAQEFFRAILAGTETLRTKASTATLTLGQAYTKVSNAMMKYVGETDSNMSATQRLAMALSSLADDFDETADMALQLAGVLAAALLGRGIMGMIAKVPEAVMAVSAFSKMLRTGTLAAGAFSATLGPIGLIVGAAAGAAIAFGKWGGEVDSATRSLAAQAASAGSIPGMIDDVTRAQEAYKAAIAQTSGAQTSASNNIVAQTKREFDAKKSLLELELKRQQALIETQRATLAERGSALKAEIGDKVFTRNSAVERGFSDPRTGNLTRLPDDITGLEKTQEVIDKSPITAEIKKIRAEMELAEISATKLGDALNTTFADKGVSAGGGTASDAGWKSSKRADEYERMTKRMAEATQAIIAETQAQAALNPLMNDYGFALEKARAAHDLLNAAQQAGKTITPQLRKEVDQLATAYANSVVAAAQLSEKQDEVRRSAEEQLAFNKDLTRGIVDGFVSGAKAADIFADSLKKIGSRLLDLAFNDIFDPKSLGGSGSAGGGLFRLGVKR</sequence>
<dbReference type="AlphaFoldDB" id="A0AA44J7P7"/>
<proteinExistence type="predicted"/>
<keyword evidence="1" id="KW-0472">Membrane</keyword>
<name>A0AA44J7P7_AGRTU</name>
<gene>
    <name evidence="3" type="ORF">G6M46_04400</name>
</gene>
<evidence type="ECO:0000313" key="3">
    <source>
        <dbReference type="EMBL" id="NTC27401.1"/>
    </source>
</evidence>
<protein>
    <submittedName>
        <fullName evidence="3">Tape measure protein</fullName>
    </submittedName>
</protein>
<comment type="caution">
    <text evidence="3">The sequence shown here is derived from an EMBL/GenBank/DDBJ whole genome shotgun (WGS) entry which is preliminary data.</text>
</comment>